<dbReference type="AlphaFoldDB" id="A0A7S1GKN4"/>
<accession>A0A7S1GKN4</accession>
<feature type="region of interest" description="Disordered" evidence="1">
    <location>
        <begin position="1"/>
        <end position="44"/>
    </location>
</feature>
<dbReference type="EMBL" id="HBFW01015231">
    <property type="protein sequence ID" value="CAD8938639.1"/>
    <property type="molecule type" value="Transcribed_RNA"/>
</dbReference>
<protein>
    <submittedName>
        <fullName evidence="2">Uncharacterized protein</fullName>
    </submittedName>
</protein>
<evidence type="ECO:0000256" key="1">
    <source>
        <dbReference type="SAM" id="MobiDB-lite"/>
    </source>
</evidence>
<name>A0A7S1GKN4_CYCTE</name>
<reference evidence="2" key="1">
    <citation type="submission" date="2021-01" db="EMBL/GenBank/DDBJ databases">
        <authorList>
            <person name="Corre E."/>
            <person name="Pelletier E."/>
            <person name="Niang G."/>
            <person name="Scheremetjew M."/>
            <person name="Finn R."/>
            <person name="Kale V."/>
            <person name="Holt S."/>
            <person name="Cochrane G."/>
            <person name="Meng A."/>
            <person name="Brown T."/>
            <person name="Cohen L."/>
        </authorList>
    </citation>
    <scope>NUCLEOTIDE SEQUENCE</scope>
    <source>
        <strain evidence="2">ECT3854</strain>
    </source>
</reference>
<gene>
    <name evidence="2" type="ORF">CTEN0397_LOCUS9702</name>
</gene>
<sequence>METQWKFATPPPQVEDVQNDRHSQRRSQTIPLPSHHIPKTRSEHQLSEDMAAAEWRDLCMFYRVVHGIKERQTANSQLPSLRHPPAMTTCQEDETFTNMDYSRNVDRYRADTVTPNPPLSIEGSPQTQDMFFGGFLGDKPSATPELSGAHDEWSISGYEGTMTPPRVPIVETEKDEDDGIFNMDL</sequence>
<evidence type="ECO:0000313" key="2">
    <source>
        <dbReference type="EMBL" id="CAD8938639.1"/>
    </source>
</evidence>
<organism evidence="2">
    <name type="scientific">Cyclophora tenuis</name>
    <name type="common">Marine diatom</name>
    <dbReference type="NCBI Taxonomy" id="216820"/>
    <lineage>
        <taxon>Eukaryota</taxon>
        <taxon>Sar</taxon>
        <taxon>Stramenopiles</taxon>
        <taxon>Ochrophyta</taxon>
        <taxon>Bacillariophyta</taxon>
        <taxon>Fragilariophyceae</taxon>
        <taxon>Fragilariophycidae</taxon>
        <taxon>Cyclophorales</taxon>
        <taxon>Cyclophoraceae</taxon>
        <taxon>Cyclophora</taxon>
    </lineage>
</organism>
<proteinExistence type="predicted"/>